<keyword evidence="3" id="KW-1185">Reference proteome</keyword>
<feature type="region of interest" description="Disordered" evidence="1">
    <location>
        <begin position="1"/>
        <end position="21"/>
    </location>
</feature>
<sequence>MARPRTRPQKPPPPKAADLLHKPVSFKAANAHGRGIVTAIDKGATGEWVIVTKADGSTVKIRPSQCTPE</sequence>
<evidence type="ECO:0000313" key="3">
    <source>
        <dbReference type="Proteomes" id="UP001595791"/>
    </source>
</evidence>
<accession>A0ABV8MMB8</accession>
<proteinExistence type="predicted"/>
<evidence type="ECO:0000313" key="2">
    <source>
        <dbReference type="EMBL" id="MFC4158243.1"/>
    </source>
</evidence>
<reference evidence="3" key="1">
    <citation type="journal article" date="2019" name="Int. J. Syst. Evol. Microbiol.">
        <title>The Global Catalogue of Microorganisms (GCM) 10K type strain sequencing project: providing services to taxonomists for standard genome sequencing and annotation.</title>
        <authorList>
            <consortium name="The Broad Institute Genomics Platform"/>
            <consortium name="The Broad Institute Genome Sequencing Center for Infectious Disease"/>
            <person name="Wu L."/>
            <person name="Ma J."/>
        </authorList>
    </citation>
    <scope>NUCLEOTIDE SEQUENCE [LARGE SCALE GENOMIC DNA]</scope>
    <source>
        <strain evidence="3">LMG 29894</strain>
    </source>
</reference>
<protein>
    <submittedName>
        <fullName evidence="2">Uncharacterized protein</fullName>
    </submittedName>
</protein>
<evidence type="ECO:0000256" key="1">
    <source>
        <dbReference type="SAM" id="MobiDB-lite"/>
    </source>
</evidence>
<organism evidence="2 3">
    <name type="scientific">Chitinimonas lacunae</name>
    <dbReference type="NCBI Taxonomy" id="1963018"/>
    <lineage>
        <taxon>Bacteria</taxon>
        <taxon>Pseudomonadati</taxon>
        <taxon>Pseudomonadota</taxon>
        <taxon>Betaproteobacteria</taxon>
        <taxon>Neisseriales</taxon>
        <taxon>Chitinibacteraceae</taxon>
        <taxon>Chitinimonas</taxon>
    </lineage>
</organism>
<name>A0ABV8MMB8_9NEIS</name>
<dbReference type="Proteomes" id="UP001595791">
    <property type="component" value="Unassembled WGS sequence"/>
</dbReference>
<dbReference type="EMBL" id="JBHSBU010000001">
    <property type="protein sequence ID" value="MFC4158243.1"/>
    <property type="molecule type" value="Genomic_DNA"/>
</dbReference>
<comment type="caution">
    <text evidence="2">The sequence shown here is derived from an EMBL/GenBank/DDBJ whole genome shotgun (WGS) entry which is preliminary data.</text>
</comment>
<dbReference type="RefSeq" id="WP_378160705.1">
    <property type="nucleotide sequence ID" value="NZ_JBHSBU010000001.1"/>
</dbReference>
<gene>
    <name evidence="2" type="ORF">ACFOW7_02610</name>
</gene>